<dbReference type="GO" id="GO:0004803">
    <property type="term" value="F:transposase activity"/>
    <property type="evidence" value="ECO:0007669"/>
    <property type="project" value="InterPro"/>
</dbReference>
<reference evidence="2 3" key="1">
    <citation type="journal article" date="2016" name="Nat. Commun.">
        <title>Thousands of microbial genomes shed light on interconnected biogeochemical processes in an aquifer system.</title>
        <authorList>
            <person name="Anantharaman K."/>
            <person name="Brown C.T."/>
            <person name="Hug L.A."/>
            <person name="Sharon I."/>
            <person name="Castelle C.J."/>
            <person name="Probst A.J."/>
            <person name="Thomas B.C."/>
            <person name="Singh A."/>
            <person name="Wilkins M.J."/>
            <person name="Karaoz U."/>
            <person name="Brodie E.L."/>
            <person name="Williams K.H."/>
            <person name="Hubbard S.S."/>
            <person name="Banfield J.F."/>
        </authorList>
    </citation>
    <scope>NUCLEOTIDE SEQUENCE [LARGE SCALE GENOMIC DNA]</scope>
</reference>
<evidence type="ECO:0000259" key="1">
    <source>
        <dbReference type="SMART" id="SM01321"/>
    </source>
</evidence>
<evidence type="ECO:0000313" key="2">
    <source>
        <dbReference type="EMBL" id="OGY12054.1"/>
    </source>
</evidence>
<dbReference type="STRING" id="1797517.A3F61_03385"/>
<dbReference type="Pfam" id="PF01797">
    <property type="entry name" value="Y1_Tnp"/>
    <property type="match status" value="1"/>
</dbReference>
<accession>A0A1G1V9D8</accession>
<dbReference type="PANTHER" id="PTHR34322:SF2">
    <property type="entry name" value="TRANSPOSASE IS200-LIKE DOMAIN-CONTAINING PROTEIN"/>
    <property type="match status" value="1"/>
</dbReference>
<dbReference type="Gene3D" id="3.30.70.1290">
    <property type="entry name" value="Transposase IS200-like"/>
    <property type="match status" value="1"/>
</dbReference>
<proteinExistence type="predicted"/>
<name>A0A1G1V9D8_9BACT</name>
<protein>
    <recommendedName>
        <fullName evidence="1">Transposase IS200-like domain-containing protein</fullName>
    </recommendedName>
</protein>
<dbReference type="GO" id="GO:0006313">
    <property type="term" value="P:DNA transposition"/>
    <property type="evidence" value="ECO:0007669"/>
    <property type="project" value="InterPro"/>
</dbReference>
<dbReference type="PANTHER" id="PTHR34322">
    <property type="entry name" value="TRANSPOSASE, Y1_TNP DOMAIN-CONTAINING"/>
    <property type="match status" value="1"/>
</dbReference>
<dbReference type="SUPFAM" id="SSF143422">
    <property type="entry name" value="Transposase IS200-like"/>
    <property type="match status" value="1"/>
</dbReference>
<feature type="domain" description="Transposase IS200-like" evidence="1">
    <location>
        <begin position="9"/>
        <end position="145"/>
    </location>
</feature>
<dbReference type="Proteomes" id="UP000178272">
    <property type="component" value="Unassembled WGS sequence"/>
</dbReference>
<sequence length="215" mass="25821">MPYRDTPFLNNNFYHIFNRGVEKRETFSSKRDYERFLQTVYYYQFGGPKPKFSTYTRFRLKNFNENPKIVEINCYCLMPNHFHLLVKQTRDSGIHEFMTKLLNSYTKYYNTKHDRVGHLFQGQFKAVNIKNEYQLLQVSRYIHLNPYVSDLTREYEAYPYSSYSEYLTPPANPTITIVNPVLSGFKNPKDYKDFVKDYEGYALEVEKVKHLLLDI</sequence>
<dbReference type="EMBL" id="MHCA01000027">
    <property type="protein sequence ID" value="OGY12054.1"/>
    <property type="molecule type" value="Genomic_DNA"/>
</dbReference>
<dbReference type="InterPro" id="IPR002686">
    <property type="entry name" value="Transposase_17"/>
</dbReference>
<dbReference type="GO" id="GO:0003677">
    <property type="term" value="F:DNA binding"/>
    <property type="evidence" value="ECO:0007669"/>
    <property type="project" value="InterPro"/>
</dbReference>
<gene>
    <name evidence="2" type="ORF">A3F61_03385</name>
</gene>
<comment type="caution">
    <text evidence="2">The sequence shown here is derived from an EMBL/GenBank/DDBJ whole genome shotgun (WGS) entry which is preliminary data.</text>
</comment>
<dbReference type="InterPro" id="IPR036515">
    <property type="entry name" value="Transposase_17_sf"/>
</dbReference>
<organism evidence="2 3">
    <name type="scientific">Candidatus Blackburnbacteria bacterium RIFCSPHIGHO2_12_FULL_41_13b</name>
    <dbReference type="NCBI Taxonomy" id="1797517"/>
    <lineage>
        <taxon>Bacteria</taxon>
        <taxon>Candidatus Blackburniibacteriota</taxon>
    </lineage>
</organism>
<dbReference type="AlphaFoldDB" id="A0A1G1V9D8"/>
<dbReference type="SMART" id="SM01321">
    <property type="entry name" value="Y1_Tnp"/>
    <property type="match status" value="1"/>
</dbReference>
<evidence type="ECO:0000313" key="3">
    <source>
        <dbReference type="Proteomes" id="UP000178272"/>
    </source>
</evidence>